<dbReference type="Proteomes" id="UP000467322">
    <property type="component" value="Unassembled WGS sequence"/>
</dbReference>
<reference evidence="8 9" key="1">
    <citation type="submission" date="2019-12" db="EMBL/GenBank/DDBJ databases">
        <title>Maritimibacter sp. nov. sp. isolated from sea sand.</title>
        <authorList>
            <person name="Kim J."/>
            <person name="Jeong S.E."/>
            <person name="Jung H.S."/>
            <person name="Jeon C.O."/>
        </authorList>
    </citation>
    <scope>NUCLEOTIDE SEQUENCE [LARGE SCALE GENOMIC DNA]</scope>
    <source>
        <strain evidence="8 9">DP07</strain>
    </source>
</reference>
<dbReference type="SUPFAM" id="SSF48264">
    <property type="entry name" value="Cytochrome P450"/>
    <property type="match status" value="1"/>
</dbReference>
<keyword evidence="3" id="KW-0479">Metal-binding</keyword>
<dbReference type="FunFam" id="1.10.630.10:FF:000018">
    <property type="entry name" value="Cytochrome P450 monooxygenase"/>
    <property type="match status" value="1"/>
</dbReference>
<keyword evidence="4" id="KW-0560">Oxidoreductase</keyword>
<dbReference type="CDD" id="cd20625">
    <property type="entry name" value="CYP164-like"/>
    <property type="match status" value="1"/>
</dbReference>
<dbReference type="GO" id="GO:0005506">
    <property type="term" value="F:iron ion binding"/>
    <property type="evidence" value="ECO:0007669"/>
    <property type="project" value="InterPro"/>
</dbReference>
<dbReference type="InterPro" id="IPR036396">
    <property type="entry name" value="Cyt_P450_sf"/>
</dbReference>
<evidence type="ECO:0000256" key="2">
    <source>
        <dbReference type="ARBA" id="ARBA00022617"/>
    </source>
</evidence>
<dbReference type="PANTHER" id="PTHR46696:SF1">
    <property type="entry name" value="CYTOCHROME P450 YJIB-RELATED"/>
    <property type="match status" value="1"/>
</dbReference>
<dbReference type="AlphaFoldDB" id="A0A845LZY7"/>
<dbReference type="InterPro" id="IPR002397">
    <property type="entry name" value="Cyt_P450_B"/>
</dbReference>
<sequence>MDGDVKGFDLNRIDEAFIADPYPTLARLRETDPIHENPDGSVFLTRYADVLKVYQSRDMLSDKTEEFGRKFGECPLARHHTTSLVFNDPPKHTLVRKLLSGAFTPRKLGEFEPLIDDIVDRLLNRVEDMGSFDMIDDFAKVLPTEIISFMLGVPEEIRPQLRGYSLAILGALDPVVPPDRMEAGNRAVEEFSEVLDDLINHRRANPDGAAQGEVLEALIFGEHDGQRLSQEELIQNCIFLLNAGHETTTSFAGNAVGTLLDNPGEHRRLLDDPGLITTAVEEFLRVESPLQIGNRRAGEDITLDSGVVRKGTYIHTSIAGANRDPAQFEDPERVDLGRKPNRQIAFITGIHVCLGATLARIEGRIAIGKLVDRFPKLAADGPRERLPLARFRGFTRLPVTVR</sequence>
<dbReference type="GO" id="GO:0016705">
    <property type="term" value="F:oxidoreductase activity, acting on paired donors, with incorporation or reduction of molecular oxygen"/>
    <property type="evidence" value="ECO:0007669"/>
    <property type="project" value="InterPro"/>
</dbReference>
<dbReference type="PANTHER" id="PTHR46696">
    <property type="entry name" value="P450, PUTATIVE (EUROFUNG)-RELATED"/>
    <property type="match status" value="1"/>
</dbReference>
<keyword evidence="9" id="KW-1185">Reference proteome</keyword>
<dbReference type="InterPro" id="IPR001128">
    <property type="entry name" value="Cyt_P450"/>
</dbReference>
<evidence type="ECO:0000256" key="4">
    <source>
        <dbReference type="ARBA" id="ARBA00023002"/>
    </source>
</evidence>
<evidence type="ECO:0000313" key="9">
    <source>
        <dbReference type="Proteomes" id="UP000467322"/>
    </source>
</evidence>
<proteinExistence type="inferred from homology"/>
<dbReference type="EMBL" id="WTUX01000011">
    <property type="protein sequence ID" value="MZR13355.1"/>
    <property type="molecule type" value="Genomic_DNA"/>
</dbReference>
<evidence type="ECO:0000256" key="1">
    <source>
        <dbReference type="ARBA" id="ARBA00010617"/>
    </source>
</evidence>
<evidence type="ECO:0000256" key="5">
    <source>
        <dbReference type="ARBA" id="ARBA00023004"/>
    </source>
</evidence>
<keyword evidence="6" id="KW-0503">Monooxygenase</keyword>
<dbReference type="Pfam" id="PF00067">
    <property type="entry name" value="p450"/>
    <property type="match status" value="2"/>
</dbReference>
<name>A0A845LZY7_9RHOB</name>
<dbReference type="GO" id="GO:0020037">
    <property type="term" value="F:heme binding"/>
    <property type="evidence" value="ECO:0007669"/>
    <property type="project" value="InterPro"/>
</dbReference>
<evidence type="ECO:0000256" key="7">
    <source>
        <dbReference type="ARBA" id="ARBA00043906"/>
    </source>
</evidence>
<keyword evidence="2" id="KW-0349">Heme</keyword>
<protein>
    <submittedName>
        <fullName evidence="8">Cytochrome P450</fullName>
    </submittedName>
</protein>
<keyword evidence="5" id="KW-0408">Iron</keyword>
<organism evidence="8 9">
    <name type="scientific">Maritimibacter harenae</name>
    <dbReference type="NCBI Taxonomy" id="2606218"/>
    <lineage>
        <taxon>Bacteria</taxon>
        <taxon>Pseudomonadati</taxon>
        <taxon>Pseudomonadota</taxon>
        <taxon>Alphaproteobacteria</taxon>
        <taxon>Rhodobacterales</taxon>
        <taxon>Roseobacteraceae</taxon>
        <taxon>Maritimibacter</taxon>
    </lineage>
</organism>
<gene>
    <name evidence="8" type="ORF">GQE99_10020</name>
</gene>
<comment type="similarity">
    <text evidence="1">Belongs to the cytochrome P450 family.</text>
</comment>
<dbReference type="GO" id="GO:0004497">
    <property type="term" value="F:monooxygenase activity"/>
    <property type="evidence" value="ECO:0007669"/>
    <property type="project" value="UniProtKB-KW"/>
</dbReference>
<evidence type="ECO:0000256" key="6">
    <source>
        <dbReference type="ARBA" id="ARBA00023033"/>
    </source>
</evidence>
<dbReference type="Gene3D" id="1.10.630.10">
    <property type="entry name" value="Cytochrome P450"/>
    <property type="match status" value="1"/>
</dbReference>
<evidence type="ECO:0000313" key="8">
    <source>
        <dbReference type="EMBL" id="MZR13355.1"/>
    </source>
</evidence>
<dbReference type="PRINTS" id="PR00359">
    <property type="entry name" value="BP450"/>
</dbReference>
<accession>A0A845LZY7</accession>
<comment type="function">
    <text evidence="7">Cytochromes P450 are a group of heme-thiolate monooxygenases. They oxidize a variety of structurally unrelated compounds, including steroids, fatty acids, and xenobiotics.</text>
</comment>
<comment type="caution">
    <text evidence="8">The sequence shown here is derived from an EMBL/GenBank/DDBJ whole genome shotgun (WGS) entry which is preliminary data.</text>
</comment>
<evidence type="ECO:0000256" key="3">
    <source>
        <dbReference type="ARBA" id="ARBA00022723"/>
    </source>
</evidence>
<dbReference type="RefSeq" id="WP_161351448.1">
    <property type="nucleotide sequence ID" value="NZ_WTUX01000011.1"/>
</dbReference>